<evidence type="ECO:0000256" key="2">
    <source>
        <dbReference type="ARBA" id="ARBA00022723"/>
    </source>
</evidence>
<dbReference type="Proteomes" id="UP000824998">
    <property type="component" value="Unassembled WGS sequence"/>
</dbReference>
<dbReference type="EMBL" id="MU251986">
    <property type="protein sequence ID" value="KAG9228301.1"/>
    <property type="molecule type" value="Genomic_DNA"/>
</dbReference>
<reference evidence="5" key="1">
    <citation type="journal article" date="2021" name="IMA Fungus">
        <title>Genomic characterization of three marine fungi, including Emericellopsis atlantica sp. nov. with signatures of a generalist lifestyle and marine biomass degradation.</title>
        <authorList>
            <person name="Hagestad O.C."/>
            <person name="Hou L."/>
            <person name="Andersen J.H."/>
            <person name="Hansen E.H."/>
            <person name="Altermark B."/>
            <person name="Li C."/>
            <person name="Kuhnert E."/>
            <person name="Cox R.J."/>
            <person name="Crous P.W."/>
            <person name="Spatafora J.W."/>
            <person name="Lail K."/>
            <person name="Amirebrahimi M."/>
            <person name="Lipzen A."/>
            <person name="Pangilinan J."/>
            <person name="Andreopoulos W."/>
            <person name="Hayes R.D."/>
            <person name="Ng V."/>
            <person name="Grigoriev I.V."/>
            <person name="Jackson S.A."/>
            <person name="Sutton T.D.S."/>
            <person name="Dobson A.D.W."/>
            <person name="Rama T."/>
        </authorList>
    </citation>
    <scope>NUCLEOTIDE SEQUENCE</scope>
    <source>
        <strain evidence="5">TRa018bII</strain>
    </source>
</reference>
<keyword evidence="6" id="KW-1185">Reference proteome</keyword>
<comment type="caution">
    <text evidence="5">The sequence shown here is derived from an EMBL/GenBank/DDBJ whole genome shotgun (WGS) entry which is preliminary data.</text>
</comment>
<keyword evidence="3 4" id="KW-0862">Zinc</keyword>
<organism evidence="5 6">
    <name type="scientific">Amylocarpus encephaloides</name>
    <dbReference type="NCBI Taxonomy" id="45428"/>
    <lineage>
        <taxon>Eukaryota</taxon>
        <taxon>Fungi</taxon>
        <taxon>Dikarya</taxon>
        <taxon>Ascomycota</taxon>
        <taxon>Pezizomycotina</taxon>
        <taxon>Leotiomycetes</taxon>
        <taxon>Helotiales</taxon>
        <taxon>Helotiales incertae sedis</taxon>
        <taxon>Amylocarpus</taxon>
    </lineage>
</organism>
<evidence type="ECO:0000256" key="1">
    <source>
        <dbReference type="ARBA" id="ARBA00006217"/>
    </source>
</evidence>
<dbReference type="SUPFAM" id="SSF53056">
    <property type="entry name" value="beta-carbonic anhydrase, cab"/>
    <property type="match status" value="1"/>
</dbReference>
<comment type="similarity">
    <text evidence="1">Belongs to the beta-class carbonic anhydrase family.</text>
</comment>
<evidence type="ECO:0000256" key="4">
    <source>
        <dbReference type="PIRSR" id="PIRSR601765-1"/>
    </source>
</evidence>
<accession>A0A9P8C0M5</accession>
<dbReference type="PANTHER" id="PTHR43175:SF3">
    <property type="entry name" value="CARBON DISULFIDE HYDROLASE"/>
    <property type="match status" value="1"/>
</dbReference>
<dbReference type="OrthoDB" id="10248475at2759"/>
<dbReference type="GO" id="GO:0008270">
    <property type="term" value="F:zinc ion binding"/>
    <property type="evidence" value="ECO:0007669"/>
    <property type="project" value="InterPro"/>
</dbReference>
<keyword evidence="2 4" id="KW-0479">Metal-binding</keyword>
<dbReference type="PANTHER" id="PTHR43175">
    <property type="entry name" value="CARBONIC ANHYDRASE"/>
    <property type="match status" value="1"/>
</dbReference>
<protein>
    <submittedName>
        <fullName evidence="5">Carbonate dehydratase</fullName>
    </submittedName>
</protein>
<feature type="binding site" evidence="4">
    <location>
        <position position="21"/>
    </location>
    <ligand>
        <name>Zn(2+)</name>
        <dbReference type="ChEBI" id="CHEBI:29105"/>
    </ligand>
</feature>
<feature type="binding site" evidence="4">
    <location>
        <position position="18"/>
    </location>
    <ligand>
        <name>Zn(2+)</name>
        <dbReference type="ChEBI" id="CHEBI:29105"/>
    </ligand>
</feature>
<proteinExistence type="inferred from homology"/>
<dbReference type="AlphaFoldDB" id="A0A9P8C0M5"/>
<dbReference type="GO" id="GO:0004089">
    <property type="term" value="F:carbonate dehydratase activity"/>
    <property type="evidence" value="ECO:0007669"/>
    <property type="project" value="InterPro"/>
</dbReference>
<gene>
    <name evidence="5" type="ORF">BJ875DRAFT_477810</name>
</gene>
<evidence type="ECO:0000313" key="6">
    <source>
        <dbReference type="Proteomes" id="UP000824998"/>
    </source>
</evidence>
<name>A0A9P8C0M5_9HELO</name>
<dbReference type="InterPro" id="IPR036874">
    <property type="entry name" value="Carbonic_anhydrase_sf"/>
</dbReference>
<dbReference type="Gene3D" id="3.40.1050.10">
    <property type="entry name" value="Carbonic anhydrase"/>
    <property type="match status" value="1"/>
</dbReference>
<evidence type="ECO:0000256" key="3">
    <source>
        <dbReference type="ARBA" id="ARBA00022833"/>
    </source>
</evidence>
<dbReference type="InterPro" id="IPR001765">
    <property type="entry name" value="Carbonic_anhydrase"/>
</dbReference>
<comment type="cofactor">
    <cofactor evidence="4">
        <name>Zn(2+)</name>
        <dbReference type="ChEBI" id="CHEBI:29105"/>
    </cofactor>
    <text evidence="4">Binds 1 zinc ion per subunit.</text>
</comment>
<sequence>MVTSQQMLNTTEIILIKHTCCGMLSFSNADAVANISKNLGPAEEAAIQEAFRSDFLPFGDLEGTLKEEVQWLKESPLVNKGTKASGWIYQLEDGRVRWVV</sequence>
<evidence type="ECO:0000313" key="5">
    <source>
        <dbReference type="EMBL" id="KAG9228301.1"/>
    </source>
</evidence>